<protein>
    <submittedName>
        <fullName evidence="2">Uncharacterized protein</fullName>
    </submittedName>
</protein>
<feature type="region of interest" description="Disordered" evidence="1">
    <location>
        <begin position="141"/>
        <end position="162"/>
    </location>
</feature>
<dbReference type="AlphaFoldDB" id="A0A9P1H0B4"/>
<proteinExistence type="predicted"/>
<evidence type="ECO:0000256" key="1">
    <source>
        <dbReference type="SAM" id="MobiDB-lite"/>
    </source>
</evidence>
<reference evidence="2" key="1">
    <citation type="submission" date="2022-11" db="EMBL/GenBank/DDBJ databases">
        <authorList>
            <person name="Scott C."/>
            <person name="Bruce N."/>
        </authorList>
    </citation>
    <scope>NUCLEOTIDE SEQUENCE</scope>
</reference>
<dbReference type="EMBL" id="CALLCH030000007">
    <property type="protein sequence ID" value="CAI4213091.1"/>
    <property type="molecule type" value="Genomic_DNA"/>
</dbReference>
<accession>A0A9P1H0B4</accession>
<gene>
    <name evidence="2" type="ORF">PPNO1_LOCUS2843</name>
</gene>
<feature type="compositionally biased region" description="Polar residues" evidence="1">
    <location>
        <begin position="84"/>
        <end position="100"/>
    </location>
</feature>
<feature type="compositionally biased region" description="Low complexity" evidence="1">
    <location>
        <begin position="20"/>
        <end position="29"/>
    </location>
</feature>
<feature type="compositionally biased region" description="Basic and acidic residues" evidence="1">
    <location>
        <begin position="39"/>
        <end position="50"/>
    </location>
</feature>
<feature type="compositionally biased region" description="Basic and acidic residues" evidence="1">
    <location>
        <begin position="1"/>
        <end position="13"/>
    </location>
</feature>
<name>A0A9P1H0B4_9PEZI</name>
<keyword evidence="3" id="KW-1185">Reference proteome</keyword>
<evidence type="ECO:0000313" key="3">
    <source>
        <dbReference type="Proteomes" id="UP000838763"/>
    </source>
</evidence>
<dbReference type="Proteomes" id="UP000838763">
    <property type="component" value="Unassembled WGS sequence"/>
</dbReference>
<organism evidence="2 3">
    <name type="scientific">Parascedosporium putredinis</name>
    <dbReference type="NCBI Taxonomy" id="1442378"/>
    <lineage>
        <taxon>Eukaryota</taxon>
        <taxon>Fungi</taxon>
        <taxon>Dikarya</taxon>
        <taxon>Ascomycota</taxon>
        <taxon>Pezizomycotina</taxon>
        <taxon>Sordariomycetes</taxon>
        <taxon>Hypocreomycetidae</taxon>
        <taxon>Microascales</taxon>
        <taxon>Microascaceae</taxon>
        <taxon>Parascedosporium</taxon>
    </lineage>
</organism>
<feature type="region of interest" description="Disordered" evidence="1">
    <location>
        <begin position="84"/>
        <end position="107"/>
    </location>
</feature>
<feature type="region of interest" description="Disordered" evidence="1">
    <location>
        <begin position="1"/>
        <end position="72"/>
    </location>
</feature>
<comment type="caution">
    <text evidence="2">The sequence shown here is derived from an EMBL/GenBank/DDBJ whole genome shotgun (WGS) entry which is preliminary data.</text>
</comment>
<dbReference type="OrthoDB" id="4800029at2759"/>
<feature type="compositionally biased region" description="Basic and acidic residues" evidence="1">
    <location>
        <begin position="144"/>
        <end position="154"/>
    </location>
</feature>
<sequence length="299" mass="33212">MEAWRREMRAKELTRRRRAGSGSAAAAARVMETIEEEEQGRGDGEVHAYGDDDDDDDDGRGGPDSRRTTVSCSTATTVFSNITGPRTSLSARTSMSSWTSDPGPEEPEADTAYRLAWMWVKGWRSRLTVAGTRWSRVVAPARGDGQHRIPRESEMGSSHEYPSNAFFSTPDTSFPNIERVERPNWLEQPQLNRHDDHGVIIGGHQRGLNSLVPSARGLFRQHEPCQVNIIFVHGIEGTSHDTWRIDALTNETDSTYHAGAPICGGGHNCSTTTLLVRKYGCMDTTLAFERACFSAERKM</sequence>
<evidence type="ECO:0000313" key="2">
    <source>
        <dbReference type="EMBL" id="CAI4213091.1"/>
    </source>
</evidence>